<dbReference type="GO" id="GO:0006516">
    <property type="term" value="P:glycoprotein catabolic process"/>
    <property type="evidence" value="ECO:0007669"/>
    <property type="project" value="InterPro"/>
</dbReference>
<dbReference type="SUPFAM" id="SSF54001">
    <property type="entry name" value="Cysteine proteinases"/>
    <property type="match status" value="1"/>
</dbReference>
<evidence type="ECO:0000256" key="11">
    <source>
        <dbReference type="ARBA" id="ARBA00024870"/>
    </source>
</evidence>
<dbReference type="InterPro" id="IPR038680">
    <property type="entry name" value="PAW_sf"/>
</dbReference>
<comment type="catalytic activity">
    <reaction evidence="1">
        <text>Hydrolysis of an N(4)-(acetyl-beta-D-glucosaminyl)asparagine residue in which the glucosamine residue may be further glycosylated, to yield a (substituted) N-acetyl-beta-D-glucosaminylamine and a peptide containing an aspartate residue.</text>
        <dbReference type="EC" id="3.5.1.52"/>
    </reaction>
</comment>
<dbReference type="InterPro" id="IPR008979">
    <property type="entry name" value="Galactose-bd-like_sf"/>
</dbReference>
<dbReference type="EMBL" id="REGN01000589">
    <property type="protein sequence ID" value="RNA40801.1"/>
    <property type="molecule type" value="Genomic_DNA"/>
</dbReference>
<evidence type="ECO:0000256" key="5">
    <source>
        <dbReference type="ARBA" id="ARBA00012158"/>
    </source>
</evidence>
<keyword evidence="10" id="KW-0862">Zinc</keyword>
<dbReference type="Gene3D" id="3.10.620.30">
    <property type="match status" value="1"/>
</dbReference>
<evidence type="ECO:0000256" key="3">
    <source>
        <dbReference type="ARBA" id="ARBA00004496"/>
    </source>
</evidence>
<dbReference type="GO" id="GO:0000224">
    <property type="term" value="F:peptide-N4-(N-acetyl-beta-glucosaminyl)asparagine amidase activity"/>
    <property type="evidence" value="ECO:0007669"/>
    <property type="project" value="UniProtKB-EC"/>
</dbReference>
<evidence type="ECO:0000256" key="6">
    <source>
        <dbReference type="ARBA" id="ARBA00018546"/>
    </source>
</evidence>
<evidence type="ECO:0000256" key="4">
    <source>
        <dbReference type="ARBA" id="ARBA00009390"/>
    </source>
</evidence>
<feature type="domain" description="PAW" evidence="14">
    <location>
        <begin position="418"/>
        <end position="626"/>
    </location>
</feature>
<reference evidence="15 16" key="1">
    <citation type="journal article" date="2018" name="Sci. Rep.">
        <title>Genomic signatures of local adaptation to the degree of environmental predictability in rotifers.</title>
        <authorList>
            <person name="Franch-Gras L."/>
            <person name="Hahn C."/>
            <person name="Garcia-Roger E.M."/>
            <person name="Carmona M.J."/>
            <person name="Serra M."/>
            <person name="Gomez A."/>
        </authorList>
    </citation>
    <scope>NUCLEOTIDE SEQUENCE [LARGE SCALE GENOMIC DNA]</scope>
    <source>
        <strain evidence="15">HYR1</strain>
    </source>
</reference>
<evidence type="ECO:0000256" key="2">
    <source>
        <dbReference type="ARBA" id="ARBA00001947"/>
    </source>
</evidence>
<dbReference type="AlphaFoldDB" id="A0A3M7SYA2"/>
<dbReference type="Pfam" id="PF01841">
    <property type="entry name" value="Transglut_core"/>
    <property type="match status" value="1"/>
</dbReference>
<keyword evidence="7" id="KW-0963">Cytoplasm</keyword>
<evidence type="ECO:0000256" key="8">
    <source>
        <dbReference type="ARBA" id="ARBA00022723"/>
    </source>
</evidence>
<dbReference type="Gene3D" id="1.20.58.2190">
    <property type="match status" value="1"/>
</dbReference>
<gene>
    <name evidence="15" type="ORF">BpHYR1_044961</name>
</gene>
<comment type="cofactor">
    <cofactor evidence="2">
        <name>Zn(2+)</name>
        <dbReference type="ChEBI" id="CHEBI:29105"/>
    </cofactor>
</comment>
<dbReference type="PROSITE" id="PS51398">
    <property type="entry name" value="PAW"/>
    <property type="match status" value="1"/>
</dbReference>
<evidence type="ECO:0000313" key="15">
    <source>
        <dbReference type="EMBL" id="RNA40801.1"/>
    </source>
</evidence>
<dbReference type="Pfam" id="PF09409">
    <property type="entry name" value="PUB"/>
    <property type="match status" value="1"/>
</dbReference>
<evidence type="ECO:0000256" key="13">
    <source>
        <dbReference type="PROSITE-ProRule" id="PRU00731"/>
    </source>
</evidence>
<dbReference type="SMART" id="SM00460">
    <property type="entry name" value="TGc"/>
    <property type="match status" value="1"/>
</dbReference>
<name>A0A3M7SYA2_BRAPC</name>
<dbReference type="SUPFAM" id="SSF143503">
    <property type="entry name" value="PUG domain-like"/>
    <property type="match status" value="1"/>
</dbReference>
<dbReference type="InterPro" id="IPR002931">
    <property type="entry name" value="Transglutaminase-like"/>
</dbReference>
<keyword evidence="8" id="KW-0479">Metal-binding</keyword>
<dbReference type="GO" id="GO:0005634">
    <property type="term" value="C:nucleus"/>
    <property type="evidence" value="ECO:0007669"/>
    <property type="project" value="TreeGrafter"/>
</dbReference>
<dbReference type="InterPro" id="IPR038765">
    <property type="entry name" value="Papain-like_cys_pep_sf"/>
</dbReference>
<dbReference type="PANTHER" id="PTHR12143:SF19">
    <property type="entry name" value="PEPTIDE-N(4)-(N-ACETYL-BETA-GLUCOSAMINYL)ASPARAGINE AMIDASE"/>
    <property type="match status" value="1"/>
</dbReference>
<organism evidence="15 16">
    <name type="scientific">Brachionus plicatilis</name>
    <name type="common">Marine rotifer</name>
    <name type="synonym">Brachionus muelleri</name>
    <dbReference type="NCBI Taxonomy" id="10195"/>
    <lineage>
        <taxon>Eukaryota</taxon>
        <taxon>Metazoa</taxon>
        <taxon>Spiralia</taxon>
        <taxon>Gnathifera</taxon>
        <taxon>Rotifera</taxon>
        <taxon>Eurotatoria</taxon>
        <taxon>Monogononta</taxon>
        <taxon>Pseudotrocha</taxon>
        <taxon>Ploima</taxon>
        <taxon>Brachionidae</taxon>
        <taxon>Brachionus</taxon>
    </lineage>
</organism>
<dbReference type="OrthoDB" id="409136at2759"/>
<dbReference type="EC" id="3.5.1.52" evidence="5"/>
<sequence length="626" mass="74238">MSDSIGLSRIKENSKIEIQNVSKVLLDLLDNILKNPNESKFRKLKLESELIASKLMPFSGGLEILFEIGFQDEDDHFFLPDNFDPKILTHFYYLLKKVHDENSDKTCTPSPGFLCAQAIEPKRPEFGLKNIKNLSFANRLNQSFNHVMIYEDPDLKQKCSQKIPVNRLKSSAEKKYMSFMQDNQDKHPYNQRDFLVLELLEWFKNEFFRWINQPDCQSCKSNKAVVFFKNDKPNINEITWMAGNVEVYKCSNCQTLTRFPRYNHPSKLLDTRGGRCGEWANCFCLVLRSMDFDARYVLDWTDHVWCEVYSESQKRWLHADPCENTLDKPLVYEHGWNKQLTYIIAFSRYECLDVTWRYSAKHQEVLKRRNECDEMWLVNYTNEMTKKRIHLVNRKEREMRLVAELVEFLSPKVIKEGEDVGRQSGSLQWRISRGEIKAVNELINGFKFKIDKVPFTLKYNTAKNEYLKQNNDIVVDWKSLVYGYSNIRLKVEHDWKMCYLEREKGSCQGFLEWCFHLDLKARINLTFNWSVFESGEVKLKLIGINQSGQRITEINLDKSNLNKKNLFVEYKFWNEQFRIDFKDDVKEIIIRAELHNGNGQNAFQHAQLFRQSLSDIDKYLFEIEFL</sequence>
<evidence type="ECO:0000256" key="10">
    <source>
        <dbReference type="ARBA" id="ARBA00022833"/>
    </source>
</evidence>
<proteinExistence type="inferred from homology"/>
<dbReference type="STRING" id="10195.A0A3M7SYA2"/>
<keyword evidence="9" id="KW-0378">Hydrolase</keyword>
<dbReference type="SUPFAM" id="SSF49785">
    <property type="entry name" value="Galactose-binding domain-like"/>
    <property type="match status" value="1"/>
</dbReference>
<dbReference type="Gene3D" id="2.20.25.10">
    <property type="match status" value="1"/>
</dbReference>
<dbReference type="GO" id="GO:0005829">
    <property type="term" value="C:cytosol"/>
    <property type="evidence" value="ECO:0007669"/>
    <property type="project" value="TreeGrafter"/>
</dbReference>
<dbReference type="PANTHER" id="PTHR12143">
    <property type="entry name" value="PEPTIDE N-GLYCANASE PNGASE -RELATED"/>
    <property type="match status" value="1"/>
</dbReference>
<dbReference type="Gene3D" id="2.60.120.1020">
    <property type="entry name" value="Peptide N glycanase, PAW domain"/>
    <property type="match status" value="1"/>
</dbReference>
<dbReference type="InterPro" id="IPR050883">
    <property type="entry name" value="PNGase"/>
</dbReference>
<dbReference type="Pfam" id="PF04721">
    <property type="entry name" value="PAW"/>
    <property type="match status" value="1"/>
</dbReference>
<dbReference type="InterPro" id="IPR018997">
    <property type="entry name" value="PUB_domain"/>
</dbReference>
<evidence type="ECO:0000259" key="14">
    <source>
        <dbReference type="PROSITE" id="PS51398"/>
    </source>
</evidence>
<evidence type="ECO:0000256" key="1">
    <source>
        <dbReference type="ARBA" id="ARBA00001650"/>
    </source>
</evidence>
<dbReference type="InterPro" id="IPR006588">
    <property type="entry name" value="Peptide_N_glycanase_PAW_dom"/>
</dbReference>
<comment type="function">
    <text evidence="11">Specifically deglycosylates the denatured form of N-linked glycoproteins in the cytoplasm and assists their proteasome-mediated degradation. Cleaves the beta-aspartyl-glucosamine (GlcNAc) of the glycan and the amide side chain of Asn, converting Asn to Asp. Prefers proteins containing high-mannose over those bearing complex type oligosaccharides. Can recognize misfolded proteins in the endoplasmic reticulum that are exported to the cytosol to be destroyed and deglycosylate them, while it has no activity toward native proteins. Deglycosylation is a prerequisite for subsequent proteasome-mediated degradation of some, but not all, misfolded glycoproteins.</text>
</comment>
<evidence type="ECO:0000256" key="7">
    <source>
        <dbReference type="ARBA" id="ARBA00022490"/>
    </source>
</evidence>
<comment type="subcellular location">
    <subcellularLocation>
        <location evidence="3">Cytoplasm</location>
    </subcellularLocation>
</comment>
<protein>
    <recommendedName>
        <fullName evidence="6">Peptide-N(4)-(N-acetyl-beta-glucosaminyl)asparagine amidase</fullName>
        <ecNumber evidence="5">3.5.1.52</ecNumber>
    </recommendedName>
    <alternativeName>
        <fullName evidence="12">Peptide:N-glycanase</fullName>
    </alternativeName>
</protein>
<evidence type="ECO:0000313" key="16">
    <source>
        <dbReference type="Proteomes" id="UP000276133"/>
    </source>
</evidence>
<evidence type="ECO:0000256" key="9">
    <source>
        <dbReference type="ARBA" id="ARBA00022801"/>
    </source>
</evidence>
<dbReference type="Proteomes" id="UP000276133">
    <property type="component" value="Unassembled WGS sequence"/>
</dbReference>
<comment type="caution">
    <text evidence="15">The sequence shown here is derived from an EMBL/GenBank/DDBJ whole genome shotgun (WGS) entry which is preliminary data.</text>
</comment>
<dbReference type="SMART" id="SM00580">
    <property type="entry name" value="PUG"/>
    <property type="match status" value="1"/>
</dbReference>
<comment type="similarity">
    <text evidence="4 13">Belongs to the transglutaminase-like superfamily. PNGase family.</text>
</comment>
<dbReference type="InterPro" id="IPR036339">
    <property type="entry name" value="PUB-like_dom_sf"/>
</dbReference>
<accession>A0A3M7SYA2</accession>
<evidence type="ECO:0000256" key="12">
    <source>
        <dbReference type="ARBA" id="ARBA00032901"/>
    </source>
</evidence>
<keyword evidence="16" id="KW-1185">Reference proteome</keyword>
<dbReference type="GO" id="GO:0046872">
    <property type="term" value="F:metal ion binding"/>
    <property type="evidence" value="ECO:0007669"/>
    <property type="project" value="UniProtKB-KW"/>
</dbReference>